<dbReference type="InterPro" id="IPR012878">
    <property type="entry name" value="Beta-AFase-like_GH127_cat"/>
</dbReference>
<proteinExistence type="predicted"/>
<keyword evidence="5" id="KW-0326">Glycosidase</keyword>
<protein>
    <submittedName>
        <fullName evidence="5">Non-reducing end beta-L-arabinofuranosidase</fullName>
        <ecNumber evidence="5">3.2.1.185</ecNumber>
    </submittedName>
</protein>
<dbReference type="GO" id="GO:0005975">
    <property type="term" value="P:carbohydrate metabolic process"/>
    <property type="evidence" value="ECO:0007669"/>
    <property type="project" value="InterPro"/>
</dbReference>
<evidence type="ECO:0000259" key="4">
    <source>
        <dbReference type="Pfam" id="PF20736"/>
    </source>
</evidence>
<accession>A0A177HGG1</accession>
<gene>
    <name evidence="5" type="primary">hypBA1_3</name>
    <name evidence="5" type="ORF">STSP_72160</name>
</gene>
<dbReference type="Pfam" id="PF20736">
    <property type="entry name" value="Glyco_hydro127M"/>
    <property type="match status" value="1"/>
</dbReference>
<name>A0A177HGG1_9ACTN</name>
<dbReference type="RefSeq" id="WP_067285232.1">
    <property type="nucleotide sequence ID" value="NZ_LOHS01000200.1"/>
</dbReference>
<dbReference type="SUPFAM" id="SSF48208">
    <property type="entry name" value="Six-hairpin glycosidases"/>
    <property type="match status" value="1"/>
</dbReference>
<dbReference type="Pfam" id="PF16375">
    <property type="entry name" value="DUF4986"/>
    <property type="match status" value="1"/>
</dbReference>
<sequence length="769" mass="84409">MQSLPRSAVRLLPGPFLDAQATALDYLLSLDADRLLAPLRREAGLPPVAESYGNWESSGLDGHTIGHALSGAALMSTVTDDPRPMAMVDRLVQGVVECQDALGTGYVGGIPDGVRLWQRVAAGQVKRDSFELGGAWVPWYNLHKLFAGLLDAYRHAGSELALTAVRRLADWWDQVAAGMDDDTHEAMLRTEFGGMCEVLADLADVTGMDRYAALARRFLDQSLLRPLREHRDVLDGMHANTQIAKVVGYQRLGEVARDPGLRDAARFFWQTMTRHRTFSFGGNSVREHLHPRDDFSSALESPEGPETCNTYNMLKLSRTLFLERPDAEVLDHYERATVNHILSSVHPKGGLVYFTPVRPGHYRVVSTPQNCFWCCVGTGLENHAKYGELVYTTEGDDVFVNLFIASRLSRPEQNLVLEQAGTAPYDDEVRLVVRGAPATPMAIHIRVPGWHEGTPHVHINGAPPEGDPAPLTTHGGADGQPLTYVRLERQWREGDTVTMRLRPRISAELLPDGSPWVSFRYGPSVLAAEGDRADLVGLFADDSRMGHVASGPLRPLEHLPVVLARSTSDAAVGVRRLAPDRLAFALDHVDAQAGESITLVPFAGIHDSRYHLYFPLAEPERLQERRAELRAADEATLTLHDRTVDAVAAGEQQPETDHSFEGQDTWSGLTDGLRWRAATGWWSYRLTDPDGTATGLQVIHLSDGGASPTRVLVDGHALGTLTPSAGPEGQELSQVFPLDADRPAGPVEVRFEAVGPATTIRLREVRLMR</sequence>
<dbReference type="InterPro" id="IPR046544">
    <property type="entry name" value="GH146_SB_dom"/>
</dbReference>
<comment type="caution">
    <text evidence="5">The sequence shown here is derived from an EMBL/GenBank/DDBJ whole genome shotgun (WGS) entry which is preliminary data.</text>
</comment>
<keyword evidence="5" id="KW-0378">Hydrolase</keyword>
<dbReference type="Pfam" id="PF07944">
    <property type="entry name" value="Beta-AFase-like_GH127_cat"/>
    <property type="match status" value="1"/>
</dbReference>
<dbReference type="EC" id="3.2.1.185" evidence="5"/>
<organism evidence="5 6">
    <name type="scientific">Streptomyces jeddahensis</name>
    <dbReference type="NCBI Taxonomy" id="1716141"/>
    <lineage>
        <taxon>Bacteria</taxon>
        <taxon>Bacillati</taxon>
        <taxon>Actinomycetota</taxon>
        <taxon>Actinomycetes</taxon>
        <taxon>Kitasatosporales</taxon>
        <taxon>Streptomycetaceae</taxon>
        <taxon>Streptomyces</taxon>
    </lineage>
</organism>
<dbReference type="PANTHER" id="PTHR31151">
    <property type="entry name" value="PROLINE-TRNA LIGASE (DUF1680)"/>
    <property type="match status" value="1"/>
</dbReference>
<dbReference type="GO" id="GO:0102478">
    <property type="term" value="F:beta-L-arabinofuranosidase activity"/>
    <property type="evidence" value="ECO:0007669"/>
    <property type="project" value="UniProtKB-EC"/>
</dbReference>
<dbReference type="Pfam" id="PF20620">
    <property type="entry name" value="DUF6805"/>
    <property type="match status" value="1"/>
</dbReference>
<dbReference type="InterPro" id="IPR032275">
    <property type="entry name" value="DUF4986"/>
</dbReference>
<evidence type="ECO:0000313" key="5">
    <source>
        <dbReference type="EMBL" id="OAH09364.1"/>
    </source>
</evidence>
<dbReference type="Proteomes" id="UP000077381">
    <property type="component" value="Unassembled WGS sequence"/>
</dbReference>
<dbReference type="EMBL" id="LOHS01000200">
    <property type="protein sequence ID" value="OAH09364.1"/>
    <property type="molecule type" value="Genomic_DNA"/>
</dbReference>
<dbReference type="STRING" id="1716141.STSP_72160"/>
<dbReference type="PATRIC" id="fig|1716141.3.peg.7648"/>
<evidence type="ECO:0000259" key="1">
    <source>
        <dbReference type="Pfam" id="PF07944"/>
    </source>
</evidence>
<dbReference type="OrthoDB" id="9757939at2"/>
<feature type="domain" description="Non-reducing end beta-L-arabinofuranosidase-like GH127 middle" evidence="4">
    <location>
        <begin position="398"/>
        <end position="501"/>
    </location>
</feature>
<keyword evidence="6" id="KW-1185">Reference proteome</keyword>
<evidence type="ECO:0000259" key="2">
    <source>
        <dbReference type="Pfam" id="PF16375"/>
    </source>
</evidence>
<feature type="domain" description="Non-reducing end beta-L-arabinofuranosidase-like GH127 catalytic" evidence="1">
    <location>
        <begin position="8"/>
        <end position="388"/>
    </location>
</feature>
<evidence type="ECO:0000259" key="3">
    <source>
        <dbReference type="Pfam" id="PF20620"/>
    </source>
</evidence>
<reference evidence="5 6" key="1">
    <citation type="submission" date="2015-12" db="EMBL/GenBank/DDBJ databases">
        <title>Genome sequence of Streptomyces sp. G25.</title>
        <authorList>
            <person name="Poehlein A."/>
            <person name="Roettig A."/>
            <person name="Hiessl S."/>
            <person name="Hauschild P."/>
            <person name="Schauer J."/>
            <person name="Madkour M.H."/>
            <person name="Al-Ansari A.M."/>
            <person name="Almakishah N.H."/>
            <person name="Steinbuechel A."/>
            <person name="Daniel R."/>
        </authorList>
    </citation>
    <scope>NUCLEOTIDE SEQUENCE [LARGE SCALE GENOMIC DNA]</scope>
    <source>
        <strain evidence="6">G25(2015)</strain>
    </source>
</reference>
<feature type="domain" description="Glycoside hydrolase GH146 substrate-binding" evidence="3">
    <location>
        <begin position="639"/>
        <end position="768"/>
    </location>
</feature>
<feature type="domain" description="DUF4986" evidence="2">
    <location>
        <begin position="533"/>
        <end position="614"/>
    </location>
</feature>
<dbReference type="InterPro" id="IPR008928">
    <property type="entry name" value="6-hairpin_glycosidase_sf"/>
</dbReference>
<dbReference type="PANTHER" id="PTHR31151:SF0">
    <property type="entry name" value="PROLINE-TRNA LIGASE (DUF1680)"/>
    <property type="match status" value="1"/>
</dbReference>
<dbReference type="AlphaFoldDB" id="A0A177HGG1"/>
<dbReference type="InterPro" id="IPR049046">
    <property type="entry name" value="Beta-AFase-like_GH127_middle"/>
</dbReference>
<evidence type="ECO:0000313" key="6">
    <source>
        <dbReference type="Proteomes" id="UP000077381"/>
    </source>
</evidence>